<keyword evidence="2" id="KW-0472">Membrane</keyword>
<feature type="compositionally biased region" description="Gly residues" evidence="1">
    <location>
        <begin position="61"/>
        <end position="71"/>
    </location>
</feature>
<dbReference type="AlphaFoldDB" id="A0AAD4LY53"/>
<dbReference type="EMBL" id="WTXG01000080">
    <property type="protein sequence ID" value="KAI0294124.1"/>
    <property type="molecule type" value="Genomic_DNA"/>
</dbReference>
<evidence type="ECO:0000313" key="3">
    <source>
        <dbReference type="EMBL" id="KAI0294124.1"/>
    </source>
</evidence>
<organism evidence="3 4">
    <name type="scientific">Multifurca ochricompacta</name>
    <dbReference type="NCBI Taxonomy" id="376703"/>
    <lineage>
        <taxon>Eukaryota</taxon>
        <taxon>Fungi</taxon>
        <taxon>Dikarya</taxon>
        <taxon>Basidiomycota</taxon>
        <taxon>Agaricomycotina</taxon>
        <taxon>Agaricomycetes</taxon>
        <taxon>Russulales</taxon>
        <taxon>Russulaceae</taxon>
        <taxon>Multifurca</taxon>
    </lineage>
</organism>
<gene>
    <name evidence="3" type="ORF">B0F90DRAFT_1340408</name>
</gene>
<proteinExistence type="predicted"/>
<reference evidence="3" key="1">
    <citation type="journal article" date="2022" name="New Phytol.">
        <title>Evolutionary transition to the ectomycorrhizal habit in the genomes of a hyperdiverse lineage of mushroom-forming fungi.</title>
        <authorList>
            <person name="Looney B."/>
            <person name="Miyauchi S."/>
            <person name="Morin E."/>
            <person name="Drula E."/>
            <person name="Courty P.E."/>
            <person name="Kohler A."/>
            <person name="Kuo A."/>
            <person name="LaButti K."/>
            <person name="Pangilinan J."/>
            <person name="Lipzen A."/>
            <person name="Riley R."/>
            <person name="Andreopoulos W."/>
            <person name="He G."/>
            <person name="Johnson J."/>
            <person name="Nolan M."/>
            <person name="Tritt A."/>
            <person name="Barry K.W."/>
            <person name="Grigoriev I.V."/>
            <person name="Nagy L.G."/>
            <person name="Hibbett D."/>
            <person name="Henrissat B."/>
            <person name="Matheny P.B."/>
            <person name="Labbe J."/>
            <person name="Martin F.M."/>
        </authorList>
    </citation>
    <scope>NUCLEOTIDE SEQUENCE</scope>
    <source>
        <strain evidence="3">BPL690</strain>
    </source>
</reference>
<dbReference type="Proteomes" id="UP001203297">
    <property type="component" value="Unassembled WGS sequence"/>
</dbReference>
<keyword evidence="4" id="KW-1185">Reference proteome</keyword>
<feature type="transmembrane region" description="Helical" evidence="2">
    <location>
        <begin position="153"/>
        <end position="177"/>
    </location>
</feature>
<sequence length="178" mass="19565">MESFSNHTRQHRGHDVNPSAGRRGTFKNRTWVSGDRSGSSSPFQAGHLGGADAMRWERGGGIRGGGGGLGRGRGRGKGRSPRPDFGSLPRTEDVSEVEDETTDVGVIVVAAADGAEVGPGDEPVLETREEREQFYQEVCPSSHIHPRSSLEGIFFFFYFIILGALPFSIFFFFFFFFL</sequence>
<evidence type="ECO:0000256" key="1">
    <source>
        <dbReference type="SAM" id="MobiDB-lite"/>
    </source>
</evidence>
<feature type="compositionally biased region" description="Polar residues" evidence="1">
    <location>
        <begin position="27"/>
        <end position="43"/>
    </location>
</feature>
<feature type="region of interest" description="Disordered" evidence="1">
    <location>
        <begin position="1"/>
        <end position="100"/>
    </location>
</feature>
<name>A0AAD4LY53_9AGAM</name>
<evidence type="ECO:0000313" key="4">
    <source>
        <dbReference type="Proteomes" id="UP001203297"/>
    </source>
</evidence>
<protein>
    <submittedName>
        <fullName evidence="3">Uncharacterized protein</fullName>
    </submittedName>
</protein>
<keyword evidence="2" id="KW-0812">Transmembrane</keyword>
<evidence type="ECO:0000256" key="2">
    <source>
        <dbReference type="SAM" id="Phobius"/>
    </source>
</evidence>
<comment type="caution">
    <text evidence="3">The sequence shown here is derived from an EMBL/GenBank/DDBJ whole genome shotgun (WGS) entry which is preliminary data.</text>
</comment>
<accession>A0AAD4LY53</accession>
<keyword evidence="2" id="KW-1133">Transmembrane helix</keyword>